<feature type="chain" id="PRO_5046146771" evidence="1">
    <location>
        <begin position="19"/>
        <end position="141"/>
    </location>
</feature>
<dbReference type="RefSeq" id="WP_203800418.1">
    <property type="nucleotide sequence ID" value="NZ_BAAAQE010000034.1"/>
</dbReference>
<evidence type="ECO:0000256" key="1">
    <source>
        <dbReference type="SAM" id="SignalP"/>
    </source>
</evidence>
<reference evidence="2 3" key="1">
    <citation type="submission" date="2021-01" db="EMBL/GenBank/DDBJ databases">
        <title>Whole genome shotgun sequence of Actinoplanes couchii NBRC 106145.</title>
        <authorList>
            <person name="Komaki H."/>
            <person name="Tamura T."/>
        </authorList>
    </citation>
    <scope>NUCLEOTIDE SEQUENCE [LARGE SCALE GENOMIC DNA]</scope>
    <source>
        <strain evidence="2 3">NBRC 106145</strain>
    </source>
</reference>
<name>A0ABQ3XG94_9ACTN</name>
<gene>
    <name evidence="2" type="ORF">Aco03nite_059280</name>
</gene>
<proteinExistence type="predicted"/>
<evidence type="ECO:0000313" key="3">
    <source>
        <dbReference type="Proteomes" id="UP000612282"/>
    </source>
</evidence>
<organism evidence="2 3">
    <name type="scientific">Actinoplanes couchii</name>
    <dbReference type="NCBI Taxonomy" id="403638"/>
    <lineage>
        <taxon>Bacteria</taxon>
        <taxon>Bacillati</taxon>
        <taxon>Actinomycetota</taxon>
        <taxon>Actinomycetes</taxon>
        <taxon>Micromonosporales</taxon>
        <taxon>Micromonosporaceae</taxon>
        <taxon>Actinoplanes</taxon>
    </lineage>
</organism>
<feature type="signal peptide" evidence="1">
    <location>
        <begin position="1"/>
        <end position="18"/>
    </location>
</feature>
<keyword evidence="3" id="KW-1185">Reference proteome</keyword>
<sequence length="141" mass="14591">MWNSLPVLLLMSAPPVGAPDLAFKVAVPGASASGVYATGKAPAEIRRGVKGKGSPALTVELKVSGSTRCGVLQMTTNGPADGIEWHTFAVLCKPGTATFRTEATRLPWSAATLPSIRLCNGLSPALAEGDDCDRFEPPRGS</sequence>
<protein>
    <submittedName>
        <fullName evidence="2">Uncharacterized protein</fullName>
    </submittedName>
</protein>
<comment type="caution">
    <text evidence="2">The sequence shown here is derived from an EMBL/GenBank/DDBJ whole genome shotgun (WGS) entry which is preliminary data.</text>
</comment>
<dbReference type="EMBL" id="BOMG01000073">
    <property type="protein sequence ID" value="GID57524.1"/>
    <property type="molecule type" value="Genomic_DNA"/>
</dbReference>
<accession>A0ABQ3XG94</accession>
<dbReference type="Proteomes" id="UP000612282">
    <property type="component" value="Unassembled WGS sequence"/>
</dbReference>
<evidence type="ECO:0000313" key="2">
    <source>
        <dbReference type="EMBL" id="GID57524.1"/>
    </source>
</evidence>
<keyword evidence="1" id="KW-0732">Signal</keyword>